<dbReference type="AlphaFoldDB" id="A0A081AC98"/>
<dbReference type="Proteomes" id="UP000028582">
    <property type="component" value="Unassembled WGS sequence"/>
</dbReference>
<gene>
    <name evidence="1" type="ORF">F444_08129</name>
</gene>
<proteinExistence type="predicted"/>
<comment type="caution">
    <text evidence="1">The sequence shown here is derived from an EMBL/GenBank/DDBJ whole genome shotgun (WGS) entry which is preliminary data.</text>
</comment>
<evidence type="ECO:0000313" key="2">
    <source>
        <dbReference type="Proteomes" id="UP000028582"/>
    </source>
</evidence>
<accession>A0A081AC98</accession>
<sequence length="64" mass="6907">MDEGQFQKCYKMSYASFMTLAARSTRSSHATGPEPTLSHTLTSSKCACVGSVVARIMMSARTVV</sequence>
<reference evidence="1 2" key="1">
    <citation type="submission" date="2013-11" db="EMBL/GenBank/DDBJ databases">
        <title>The Genome Sequence of Phytophthora parasitica P1976.</title>
        <authorList>
            <consortium name="The Broad Institute Genomics Platform"/>
            <person name="Russ C."/>
            <person name="Tyler B."/>
            <person name="Panabieres F."/>
            <person name="Shan W."/>
            <person name="Tripathy S."/>
            <person name="Grunwald N."/>
            <person name="Machado M."/>
            <person name="Johnson C.S."/>
            <person name="Walker B."/>
            <person name="Young S."/>
            <person name="Zeng Q."/>
            <person name="Gargeya S."/>
            <person name="Fitzgerald M."/>
            <person name="Haas B."/>
            <person name="Abouelleil A."/>
            <person name="Allen A.W."/>
            <person name="Alvarado L."/>
            <person name="Arachchi H.M."/>
            <person name="Berlin A.M."/>
            <person name="Chapman S.B."/>
            <person name="Gainer-Dewar J."/>
            <person name="Goldberg J."/>
            <person name="Griggs A."/>
            <person name="Gujja S."/>
            <person name="Hansen M."/>
            <person name="Howarth C."/>
            <person name="Imamovic A."/>
            <person name="Ireland A."/>
            <person name="Larimer J."/>
            <person name="McCowan C."/>
            <person name="Murphy C."/>
            <person name="Pearson M."/>
            <person name="Poon T.W."/>
            <person name="Priest M."/>
            <person name="Roberts A."/>
            <person name="Saif S."/>
            <person name="Shea T."/>
            <person name="Sisk P."/>
            <person name="Sykes S."/>
            <person name="Wortman J."/>
            <person name="Nusbaum C."/>
            <person name="Birren B."/>
        </authorList>
    </citation>
    <scope>NUCLEOTIDE SEQUENCE [LARGE SCALE GENOMIC DNA]</scope>
    <source>
        <strain evidence="1 2">P1976</strain>
    </source>
</reference>
<name>A0A081AC98_PHYNI</name>
<organism evidence="1 2">
    <name type="scientific">Phytophthora nicotianae P1976</name>
    <dbReference type="NCBI Taxonomy" id="1317066"/>
    <lineage>
        <taxon>Eukaryota</taxon>
        <taxon>Sar</taxon>
        <taxon>Stramenopiles</taxon>
        <taxon>Oomycota</taxon>
        <taxon>Peronosporomycetes</taxon>
        <taxon>Peronosporales</taxon>
        <taxon>Peronosporaceae</taxon>
        <taxon>Phytophthora</taxon>
    </lineage>
</organism>
<evidence type="ECO:0000313" key="1">
    <source>
        <dbReference type="EMBL" id="ETO76509.1"/>
    </source>
</evidence>
<dbReference type="EMBL" id="ANJA01001531">
    <property type="protein sequence ID" value="ETO76509.1"/>
    <property type="molecule type" value="Genomic_DNA"/>
</dbReference>
<protein>
    <submittedName>
        <fullName evidence="1">Uncharacterized protein</fullName>
    </submittedName>
</protein>